<keyword evidence="1" id="KW-1133">Transmembrane helix</keyword>
<reference evidence="2 3" key="1">
    <citation type="submission" date="2016-11" db="EMBL/GenBank/DDBJ databases">
        <authorList>
            <person name="Jaros S."/>
            <person name="Januszkiewicz K."/>
            <person name="Wedrychowicz H."/>
        </authorList>
    </citation>
    <scope>NUCLEOTIDE SEQUENCE [LARGE SCALE GENOMIC DNA]</scope>
    <source>
        <strain evidence="2 3">CGMCC 1.6102</strain>
    </source>
</reference>
<dbReference type="STRING" id="388280.SAMN04488057_12056"/>
<dbReference type="EMBL" id="FRCY01000020">
    <property type="protein sequence ID" value="SHN32501.1"/>
    <property type="molecule type" value="Genomic_DNA"/>
</dbReference>
<dbReference type="Proteomes" id="UP000184513">
    <property type="component" value="Unassembled WGS sequence"/>
</dbReference>
<feature type="transmembrane region" description="Helical" evidence="1">
    <location>
        <begin position="20"/>
        <end position="37"/>
    </location>
</feature>
<sequence length="176" mass="20099">MEQAVKIPVVEQKRPLPTKLAAYALLLLMVIAIGSLIFGYKGIALLVALLVVINTLIFPFLKPITFFGNLHLLPDQIVFEKEQADNDRLIFPVAEIHKINISLNGYKGEMYSNPRTLFPKDGIGNKITLQHKDHVYKFELLLEKKDISVLSYFINKWENLNIPVTVLNKWGRESKL</sequence>
<keyword evidence="1" id="KW-0472">Membrane</keyword>
<proteinExistence type="predicted"/>
<organism evidence="2 3">
    <name type="scientific">Cyclobacterium lianum</name>
    <dbReference type="NCBI Taxonomy" id="388280"/>
    <lineage>
        <taxon>Bacteria</taxon>
        <taxon>Pseudomonadati</taxon>
        <taxon>Bacteroidota</taxon>
        <taxon>Cytophagia</taxon>
        <taxon>Cytophagales</taxon>
        <taxon>Cyclobacteriaceae</taxon>
        <taxon>Cyclobacterium</taxon>
    </lineage>
</organism>
<name>A0A1M7QM70_9BACT</name>
<accession>A0A1M7QM70</accession>
<evidence type="ECO:0000313" key="3">
    <source>
        <dbReference type="Proteomes" id="UP000184513"/>
    </source>
</evidence>
<evidence type="ECO:0000256" key="1">
    <source>
        <dbReference type="SAM" id="Phobius"/>
    </source>
</evidence>
<protein>
    <submittedName>
        <fullName evidence="2">Uncharacterized protein</fullName>
    </submittedName>
</protein>
<feature type="transmembrane region" description="Helical" evidence="1">
    <location>
        <begin position="43"/>
        <end position="61"/>
    </location>
</feature>
<keyword evidence="1" id="KW-0812">Transmembrane</keyword>
<dbReference type="AlphaFoldDB" id="A0A1M7QM70"/>
<gene>
    <name evidence="2" type="ORF">SAMN04488057_12056</name>
</gene>
<evidence type="ECO:0000313" key="2">
    <source>
        <dbReference type="EMBL" id="SHN32501.1"/>
    </source>
</evidence>
<keyword evidence="3" id="KW-1185">Reference proteome</keyword>